<accession>A0ABV8T5W8</accession>
<dbReference type="Pfam" id="PF12146">
    <property type="entry name" value="Hydrolase_4"/>
    <property type="match status" value="1"/>
</dbReference>
<sequence length="227" mass="24496">MPGFDGTGEMFGPLTTALSTQYPTTVIRYRDERTFDDYVDTVSAALPDQGGATLVAESFSGPVALAVMARHPTKIQRAVLCATFVESPFRSLTKLARFVPPAAFGLKIGQRAMLQRFCLDDGCDPALMDQALAVVRSMPAVTVAARINVLAALQVRTLCPNIRTSILILRATGDRLVSPSRYNQLIEALPGATVKAVEGPHLLLQSRPKECARLIEEFTGMAATMRG</sequence>
<comment type="caution">
    <text evidence="2">The sequence shown here is derived from an EMBL/GenBank/DDBJ whole genome shotgun (WGS) entry which is preliminary data.</text>
</comment>
<evidence type="ECO:0000313" key="2">
    <source>
        <dbReference type="EMBL" id="MFC4313839.1"/>
    </source>
</evidence>
<name>A0ABV8T5W8_9GAMM</name>
<keyword evidence="3" id="KW-1185">Reference proteome</keyword>
<dbReference type="Proteomes" id="UP001595904">
    <property type="component" value="Unassembled WGS sequence"/>
</dbReference>
<evidence type="ECO:0000313" key="3">
    <source>
        <dbReference type="Proteomes" id="UP001595904"/>
    </source>
</evidence>
<organism evidence="2 3">
    <name type="scientific">Steroidobacter flavus</name>
    <dbReference type="NCBI Taxonomy" id="1842136"/>
    <lineage>
        <taxon>Bacteria</taxon>
        <taxon>Pseudomonadati</taxon>
        <taxon>Pseudomonadota</taxon>
        <taxon>Gammaproteobacteria</taxon>
        <taxon>Steroidobacterales</taxon>
        <taxon>Steroidobacteraceae</taxon>
        <taxon>Steroidobacter</taxon>
    </lineage>
</organism>
<proteinExistence type="predicted"/>
<evidence type="ECO:0000259" key="1">
    <source>
        <dbReference type="Pfam" id="PF12146"/>
    </source>
</evidence>
<gene>
    <name evidence="2" type="ORF">ACFPN2_32495</name>
</gene>
<dbReference type="EMBL" id="JBHSDU010000015">
    <property type="protein sequence ID" value="MFC4313839.1"/>
    <property type="molecule type" value="Genomic_DNA"/>
</dbReference>
<keyword evidence="2" id="KW-0378">Hydrolase</keyword>
<reference evidence="3" key="1">
    <citation type="journal article" date="2019" name="Int. J. Syst. Evol. Microbiol.">
        <title>The Global Catalogue of Microorganisms (GCM) 10K type strain sequencing project: providing services to taxonomists for standard genome sequencing and annotation.</title>
        <authorList>
            <consortium name="The Broad Institute Genomics Platform"/>
            <consortium name="The Broad Institute Genome Sequencing Center for Infectious Disease"/>
            <person name="Wu L."/>
            <person name="Ma J."/>
        </authorList>
    </citation>
    <scope>NUCLEOTIDE SEQUENCE [LARGE SCALE GENOMIC DNA]</scope>
    <source>
        <strain evidence="3">CGMCC 1.10759</strain>
    </source>
</reference>
<dbReference type="RefSeq" id="WP_380604519.1">
    <property type="nucleotide sequence ID" value="NZ_JBHSDU010000015.1"/>
</dbReference>
<dbReference type="InterPro" id="IPR022742">
    <property type="entry name" value="Hydrolase_4"/>
</dbReference>
<dbReference type="GO" id="GO:0016787">
    <property type="term" value="F:hydrolase activity"/>
    <property type="evidence" value="ECO:0007669"/>
    <property type="project" value="UniProtKB-KW"/>
</dbReference>
<protein>
    <submittedName>
        <fullName evidence="2">Alpha/beta fold hydrolase</fullName>
    </submittedName>
</protein>
<dbReference type="Gene3D" id="3.40.50.1820">
    <property type="entry name" value="alpha/beta hydrolase"/>
    <property type="match status" value="1"/>
</dbReference>
<dbReference type="SUPFAM" id="SSF53474">
    <property type="entry name" value="alpha/beta-Hydrolases"/>
    <property type="match status" value="1"/>
</dbReference>
<dbReference type="InterPro" id="IPR029058">
    <property type="entry name" value="AB_hydrolase_fold"/>
</dbReference>
<feature type="domain" description="Serine aminopeptidase S33" evidence="1">
    <location>
        <begin position="36"/>
        <end position="195"/>
    </location>
</feature>